<protein>
    <submittedName>
        <fullName evidence="1">Uncharacterized protein</fullName>
    </submittedName>
</protein>
<evidence type="ECO:0000313" key="2">
    <source>
        <dbReference type="Proteomes" id="UP000014521"/>
    </source>
</evidence>
<gene>
    <name evidence="1" type="ORF">HMPREF1581_01291</name>
</gene>
<dbReference type="EMBL" id="ATJJ01000113">
    <property type="protein sequence ID" value="EPI45754.1"/>
    <property type="molecule type" value="Genomic_DNA"/>
</dbReference>
<name>S4GDG1_GARVA</name>
<proteinExistence type="predicted"/>
<organism evidence="1 2">
    <name type="scientific">Gardnerella vaginalis JCP8108</name>
    <dbReference type="NCBI Taxonomy" id="1261066"/>
    <lineage>
        <taxon>Bacteria</taxon>
        <taxon>Bacillati</taxon>
        <taxon>Actinomycetota</taxon>
        <taxon>Actinomycetes</taxon>
        <taxon>Bifidobacteriales</taxon>
        <taxon>Bifidobacteriaceae</taxon>
        <taxon>Gardnerella</taxon>
    </lineage>
</organism>
<dbReference type="AlphaFoldDB" id="S4GDG1"/>
<dbReference type="Proteomes" id="UP000014521">
    <property type="component" value="Unassembled WGS sequence"/>
</dbReference>
<comment type="caution">
    <text evidence="1">The sequence shown here is derived from an EMBL/GenBank/DDBJ whole genome shotgun (WGS) entry which is preliminary data.</text>
</comment>
<accession>S4GDG1</accession>
<reference evidence="1 2" key="1">
    <citation type="submission" date="2013-06" db="EMBL/GenBank/DDBJ databases">
        <authorList>
            <person name="Weinstock G."/>
            <person name="Sodergren E."/>
            <person name="Lobos E.A."/>
            <person name="Fulton L."/>
            <person name="Fulton R."/>
            <person name="Courtney L."/>
            <person name="Fronick C."/>
            <person name="O'Laughlin M."/>
            <person name="Godfrey J."/>
            <person name="Wilson R.M."/>
            <person name="Miner T."/>
            <person name="Farmer C."/>
            <person name="Delehaunty K."/>
            <person name="Cordes M."/>
            <person name="Minx P."/>
            <person name="Tomlinson C."/>
            <person name="Chen J."/>
            <person name="Wollam A."/>
            <person name="Pepin K.H."/>
            <person name="Bhonagiri V."/>
            <person name="Zhang X."/>
            <person name="Warren W."/>
            <person name="Mitreva M."/>
            <person name="Mardis E.R."/>
            <person name="Wilson R.K."/>
        </authorList>
    </citation>
    <scope>NUCLEOTIDE SEQUENCE [LARGE SCALE GENOMIC DNA]</scope>
    <source>
        <strain evidence="1 2">JCP8108</strain>
    </source>
</reference>
<evidence type="ECO:0000313" key="1">
    <source>
        <dbReference type="EMBL" id="EPI45754.1"/>
    </source>
</evidence>
<dbReference type="HOGENOM" id="CLU_3234056_0_0_11"/>
<sequence length="43" mass="4729">MRKQTRASVPAFVPKIAKCVNKHGQVFLLLFTKTPKMGTNAGI</sequence>